<proteinExistence type="inferred from homology"/>
<feature type="binding site" evidence="5">
    <location>
        <position position="157"/>
    </location>
    <ligand>
        <name>Mn(2+)</name>
        <dbReference type="ChEBI" id="CHEBI:29035"/>
    </ligand>
</feature>
<evidence type="ECO:0000256" key="2">
    <source>
        <dbReference type="ARBA" id="ARBA00012682"/>
    </source>
</evidence>
<evidence type="ECO:0000256" key="3">
    <source>
        <dbReference type="ARBA" id="ARBA00022723"/>
    </source>
</evidence>
<dbReference type="SUPFAM" id="SSF46609">
    <property type="entry name" value="Fe,Mn superoxide dismutase (SOD), N-terminal domain"/>
    <property type="match status" value="1"/>
</dbReference>
<protein>
    <recommendedName>
        <fullName evidence="2">superoxide dismutase</fullName>
        <ecNumber evidence="2">1.15.1.1</ecNumber>
    </recommendedName>
</protein>
<comment type="caution">
    <text evidence="7">The sequence shown here is derived from an EMBL/GenBank/DDBJ whole genome shotgun (WGS) entry which is preliminary data.</text>
</comment>
<dbReference type="GO" id="GO:0004784">
    <property type="term" value="F:superoxide dismutase activity"/>
    <property type="evidence" value="ECO:0007669"/>
    <property type="project" value="UniProtKB-EC"/>
</dbReference>
<dbReference type="PANTHER" id="PTHR11404">
    <property type="entry name" value="SUPEROXIDE DISMUTASE 2"/>
    <property type="match status" value="1"/>
</dbReference>
<accession>A0A923E5W4</accession>
<sequence length="211" mass="24672">MANINKQTYDFSTVKGISLNQLNQHYKLYEGYVNKLNEIWSMPVDAEYYGKGNSTYSPMRCLKLGESYALDGVKLHELYFQNIVEGNTKPFGAILNLIIRDFKSYENFLAYLKKVGLSMRGWAVLTIDPLDNKLHIIGSDAHDVGAIWMSYPLLVMDVYEHAYMIDFGIDKSKYIDRFIENINWLVVNNRLAEYMNLTNLKKYCRNFYFPY</sequence>
<dbReference type="RefSeq" id="WP_035145273.1">
    <property type="nucleotide sequence ID" value="NZ_JAAZWO010000003.1"/>
</dbReference>
<evidence type="ECO:0000256" key="4">
    <source>
        <dbReference type="ARBA" id="ARBA00023002"/>
    </source>
</evidence>
<feature type="binding site" evidence="5">
    <location>
        <position position="161"/>
    </location>
    <ligand>
        <name>Mn(2+)</name>
        <dbReference type="ChEBI" id="CHEBI:29035"/>
    </ligand>
</feature>
<gene>
    <name evidence="7" type="ORF">HGG79_03990</name>
</gene>
<comment type="similarity">
    <text evidence="1">Belongs to the iron/manganese superoxide dismutase family.</text>
</comment>
<dbReference type="InterPro" id="IPR050265">
    <property type="entry name" value="Fe/Mn_Superoxide_Dismutase"/>
</dbReference>
<feature type="domain" description="Manganese/iron superoxide dismutase C-terminal" evidence="6">
    <location>
        <begin position="92"/>
        <end position="190"/>
    </location>
</feature>
<keyword evidence="3 5" id="KW-0479">Metal-binding</keyword>
<dbReference type="Gene3D" id="3.55.40.20">
    <property type="entry name" value="Iron/manganese superoxide dismutase, C-terminal domain"/>
    <property type="match status" value="1"/>
</dbReference>
<dbReference type="AlphaFoldDB" id="A0A923E5W4"/>
<evidence type="ECO:0000256" key="5">
    <source>
        <dbReference type="PIRSR" id="PIRSR000349-1"/>
    </source>
</evidence>
<dbReference type="Pfam" id="PF02777">
    <property type="entry name" value="Sod_Fe_C"/>
    <property type="match status" value="1"/>
</dbReference>
<keyword evidence="4" id="KW-0560">Oxidoreductase</keyword>
<evidence type="ECO:0000313" key="8">
    <source>
        <dbReference type="Proteomes" id="UP000563151"/>
    </source>
</evidence>
<name>A0A923E5W4_CLOTT</name>
<dbReference type="InterPro" id="IPR036314">
    <property type="entry name" value="SOD_C_sf"/>
</dbReference>
<dbReference type="EMBL" id="JAAZWO010000003">
    <property type="protein sequence ID" value="MBC2396943.1"/>
    <property type="molecule type" value="Genomic_DNA"/>
</dbReference>
<feature type="binding site" evidence="5">
    <location>
        <position position="25"/>
    </location>
    <ligand>
        <name>Mn(2+)</name>
        <dbReference type="ChEBI" id="CHEBI:29035"/>
    </ligand>
</feature>
<evidence type="ECO:0000313" key="7">
    <source>
        <dbReference type="EMBL" id="MBC2396943.1"/>
    </source>
</evidence>
<dbReference type="SUPFAM" id="SSF54719">
    <property type="entry name" value="Fe,Mn superoxide dismutase (SOD), C-terminal domain"/>
    <property type="match status" value="1"/>
</dbReference>
<dbReference type="InterPro" id="IPR019832">
    <property type="entry name" value="Mn/Fe_SOD_C"/>
</dbReference>
<dbReference type="InterPro" id="IPR001189">
    <property type="entry name" value="Mn/Fe_SOD"/>
</dbReference>
<organism evidence="7 8">
    <name type="scientific">Clostridium tetanomorphum</name>
    <dbReference type="NCBI Taxonomy" id="1553"/>
    <lineage>
        <taxon>Bacteria</taxon>
        <taxon>Bacillati</taxon>
        <taxon>Bacillota</taxon>
        <taxon>Clostridia</taxon>
        <taxon>Eubacteriales</taxon>
        <taxon>Clostridiaceae</taxon>
        <taxon>Clostridium</taxon>
    </lineage>
</organism>
<reference evidence="7 8" key="1">
    <citation type="submission" date="2020-04" db="EMBL/GenBank/DDBJ databases">
        <title>Genomic insights into acetone-butanol-ethanol (ABE) fermentation by sequencing solventogenic clostridia strains.</title>
        <authorList>
            <person name="Brown S."/>
        </authorList>
    </citation>
    <scope>NUCLEOTIDE SEQUENCE [LARGE SCALE GENOMIC DNA]</scope>
    <source>
        <strain evidence="7 8">DJ011</strain>
    </source>
</reference>
<dbReference type="EC" id="1.15.1.1" evidence="2"/>
<evidence type="ECO:0000259" key="6">
    <source>
        <dbReference type="Pfam" id="PF02777"/>
    </source>
</evidence>
<keyword evidence="8" id="KW-1185">Reference proteome</keyword>
<dbReference type="PANTHER" id="PTHR11404:SF6">
    <property type="entry name" value="SUPEROXIDE DISMUTASE [MN], MITOCHONDRIAL"/>
    <property type="match status" value="1"/>
</dbReference>
<dbReference type="PIRSF" id="PIRSF000349">
    <property type="entry name" value="SODismutase"/>
    <property type="match status" value="1"/>
</dbReference>
<dbReference type="InterPro" id="IPR036324">
    <property type="entry name" value="Mn/Fe_SOD_N_sf"/>
</dbReference>
<evidence type="ECO:0000256" key="1">
    <source>
        <dbReference type="ARBA" id="ARBA00008714"/>
    </source>
</evidence>
<dbReference type="Proteomes" id="UP000563151">
    <property type="component" value="Unassembled WGS sequence"/>
</dbReference>
<dbReference type="GO" id="GO:0046872">
    <property type="term" value="F:metal ion binding"/>
    <property type="evidence" value="ECO:0007669"/>
    <property type="project" value="UniProtKB-KW"/>
</dbReference>
<feature type="binding site" evidence="5">
    <location>
        <position position="76"/>
    </location>
    <ligand>
        <name>Mn(2+)</name>
        <dbReference type="ChEBI" id="CHEBI:29035"/>
    </ligand>
</feature>